<organism evidence="1">
    <name type="scientific">Tanacetum cinerariifolium</name>
    <name type="common">Dalmatian daisy</name>
    <name type="synonym">Chrysanthemum cinerariifolium</name>
    <dbReference type="NCBI Taxonomy" id="118510"/>
    <lineage>
        <taxon>Eukaryota</taxon>
        <taxon>Viridiplantae</taxon>
        <taxon>Streptophyta</taxon>
        <taxon>Embryophyta</taxon>
        <taxon>Tracheophyta</taxon>
        <taxon>Spermatophyta</taxon>
        <taxon>Magnoliopsida</taxon>
        <taxon>eudicotyledons</taxon>
        <taxon>Gunneridae</taxon>
        <taxon>Pentapetalae</taxon>
        <taxon>asterids</taxon>
        <taxon>campanulids</taxon>
        <taxon>Asterales</taxon>
        <taxon>Asteraceae</taxon>
        <taxon>Asteroideae</taxon>
        <taxon>Anthemideae</taxon>
        <taxon>Anthemidinae</taxon>
        <taxon>Tanacetum</taxon>
    </lineage>
</organism>
<keyword evidence="1" id="KW-0378">Hydrolase</keyword>
<name>A0A6L2JAK5_TANCI</name>
<protein>
    <submittedName>
        <fullName evidence="1">Glycosyl hydrolase superfamily protein isoform 2</fullName>
    </submittedName>
</protein>
<dbReference type="GO" id="GO:0016787">
    <property type="term" value="F:hydrolase activity"/>
    <property type="evidence" value="ECO:0007669"/>
    <property type="project" value="UniProtKB-KW"/>
</dbReference>
<gene>
    <name evidence="1" type="ORF">Tci_005879</name>
</gene>
<sequence>MLNLLQVLLKDIYGHHDVSCAEISVGKEFDIRLSDGVDKSLHLADMLLYSWDGDLNVCVDLTGSSPLIDATQRKCVKYEAKCAKIGYGFLPSYSLLCGIREGCSDLIEVDPKILCGSRPYGASCSLYLYLFKDFAEDIYGDHVVSGIIAGKEVDIGLDRGRDKPLRPSDILLYSWDGGLDVCVDLTGSSPLTGCQDGGGNGLTKTSLITHLRDWHCSGEAQAITKHSLLTDVIVFERAEATLKRMGLWLCGVCYKTHTLRAKRRHGKDIVPPSDCGDGVVRFVLYDLIITSNSITF</sequence>
<dbReference type="PANTHER" id="PTHR48462">
    <property type="entry name" value="PROTEIN, PUTATIVE-RELATED"/>
    <property type="match status" value="1"/>
</dbReference>
<comment type="caution">
    <text evidence="1">The sequence shown here is derived from an EMBL/GenBank/DDBJ whole genome shotgun (WGS) entry which is preliminary data.</text>
</comment>
<accession>A0A6L2JAK5</accession>
<dbReference type="AlphaFoldDB" id="A0A6L2JAK5"/>
<reference evidence="1" key="1">
    <citation type="journal article" date="2019" name="Sci. Rep.">
        <title>Draft genome of Tanacetum cinerariifolium, the natural source of mosquito coil.</title>
        <authorList>
            <person name="Yamashiro T."/>
            <person name="Shiraishi A."/>
            <person name="Satake H."/>
            <person name="Nakayama K."/>
        </authorList>
    </citation>
    <scope>NUCLEOTIDE SEQUENCE</scope>
</reference>
<evidence type="ECO:0000313" key="1">
    <source>
        <dbReference type="EMBL" id="GEU33901.1"/>
    </source>
</evidence>
<proteinExistence type="predicted"/>
<dbReference type="EMBL" id="BKCJ010000516">
    <property type="protein sequence ID" value="GEU33901.1"/>
    <property type="molecule type" value="Genomic_DNA"/>
</dbReference>
<dbReference type="PANTHER" id="PTHR48462:SF1">
    <property type="entry name" value="PROTEIN, PUTATIVE-RELATED"/>
    <property type="match status" value="1"/>
</dbReference>